<feature type="transmembrane region" description="Helical" evidence="6">
    <location>
        <begin position="44"/>
        <end position="65"/>
    </location>
</feature>
<evidence type="ECO:0000256" key="3">
    <source>
        <dbReference type="ARBA" id="ARBA00022692"/>
    </source>
</evidence>
<gene>
    <name evidence="7" type="ORF">FHW16_000733</name>
</gene>
<keyword evidence="2" id="KW-1003">Cell membrane</keyword>
<evidence type="ECO:0000313" key="8">
    <source>
        <dbReference type="Proteomes" id="UP000549052"/>
    </source>
</evidence>
<comment type="caution">
    <text evidence="7">The sequence shown here is derived from an EMBL/GenBank/DDBJ whole genome shotgun (WGS) entry which is preliminary data.</text>
</comment>
<evidence type="ECO:0000256" key="1">
    <source>
        <dbReference type="ARBA" id="ARBA00004651"/>
    </source>
</evidence>
<proteinExistence type="predicted"/>
<accession>A0A839EB03</accession>
<keyword evidence="3 6" id="KW-0812">Transmembrane</keyword>
<dbReference type="GO" id="GO:0022857">
    <property type="term" value="F:transmembrane transporter activity"/>
    <property type="evidence" value="ECO:0007669"/>
    <property type="project" value="InterPro"/>
</dbReference>
<dbReference type="CDD" id="cd06173">
    <property type="entry name" value="MFS_MefA_like"/>
    <property type="match status" value="1"/>
</dbReference>
<feature type="transmembrane region" description="Helical" evidence="6">
    <location>
        <begin position="263"/>
        <end position="284"/>
    </location>
</feature>
<reference evidence="7 8" key="1">
    <citation type="submission" date="2020-07" db="EMBL/GenBank/DDBJ databases">
        <title>Genomic Encyclopedia of Type Strains, Phase IV (KMG-V): Genome sequencing to study the core and pangenomes of soil and plant-associated prokaryotes.</title>
        <authorList>
            <person name="Whitman W."/>
        </authorList>
    </citation>
    <scope>NUCLEOTIDE SEQUENCE [LARGE SCALE GENOMIC DNA]</scope>
    <source>
        <strain evidence="7 8">AN3</strain>
    </source>
</reference>
<dbReference type="Pfam" id="PF07690">
    <property type="entry name" value="MFS_1"/>
    <property type="match status" value="1"/>
</dbReference>
<comment type="subcellular location">
    <subcellularLocation>
        <location evidence="1">Cell membrane</location>
        <topology evidence="1">Multi-pass membrane protein</topology>
    </subcellularLocation>
</comment>
<keyword evidence="5 6" id="KW-0472">Membrane</keyword>
<dbReference type="InterPro" id="IPR011701">
    <property type="entry name" value="MFS"/>
</dbReference>
<evidence type="ECO:0000256" key="2">
    <source>
        <dbReference type="ARBA" id="ARBA00022475"/>
    </source>
</evidence>
<sequence>MQFITLLRRRSIGLLWSGLALSAIGDQLYTVALSWIAVDIFGPAAGYIAAIKSAIILAVLFFGGAMSDGWDRRRTMIVADLCRCAVLVLVVLVWMIERQPDAWVLALAVAVLAAGEAFFLPALQTILPQLVVNEPGLLAGTNALLDATNRLARLLGPGLIALAGAIIAPIHFFTANALSFLLSAAAIMGLPPSSTPARSSAAQQPKHPFASLLHGYRTMHTQPLLGFLLDSNAFIGGAWYVAFFLAVPLIISSQFDASLTTGFGLYGLVIAAFGVSNLIANLIVGNRPMPEHPARMILLGVCATGTGILLMALAVLVPMRPHWQLGAFVLASGLSGFGGPFKDVAFATLRQTLLPAADIAPATRTYIVTTHAGMLFGMLVAPMMSRSVSPSDLLLICGGIYLAVAVIGWLRFSR</sequence>
<feature type="transmembrane region" description="Helical" evidence="6">
    <location>
        <begin position="12"/>
        <end position="38"/>
    </location>
</feature>
<evidence type="ECO:0000256" key="6">
    <source>
        <dbReference type="SAM" id="Phobius"/>
    </source>
</evidence>
<feature type="transmembrane region" description="Helical" evidence="6">
    <location>
        <begin position="77"/>
        <end position="96"/>
    </location>
</feature>
<dbReference type="AlphaFoldDB" id="A0A839EB03"/>
<feature type="transmembrane region" description="Helical" evidence="6">
    <location>
        <begin position="102"/>
        <end position="123"/>
    </location>
</feature>
<dbReference type="Proteomes" id="UP000549052">
    <property type="component" value="Unassembled WGS sequence"/>
</dbReference>
<organism evidence="7 8">
    <name type="scientific">Phyllobacterium myrsinacearum</name>
    <dbReference type="NCBI Taxonomy" id="28101"/>
    <lineage>
        <taxon>Bacteria</taxon>
        <taxon>Pseudomonadati</taxon>
        <taxon>Pseudomonadota</taxon>
        <taxon>Alphaproteobacteria</taxon>
        <taxon>Hyphomicrobiales</taxon>
        <taxon>Phyllobacteriaceae</taxon>
        <taxon>Phyllobacterium</taxon>
    </lineage>
</organism>
<name>A0A839EB03_9HYPH</name>
<evidence type="ECO:0000256" key="4">
    <source>
        <dbReference type="ARBA" id="ARBA00022989"/>
    </source>
</evidence>
<feature type="transmembrane region" description="Helical" evidence="6">
    <location>
        <begin position="361"/>
        <end position="381"/>
    </location>
</feature>
<dbReference type="EMBL" id="JACGXN010000001">
    <property type="protein sequence ID" value="MBA8877051.1"/>
    <property type="molecule type" value="Genomic_DNA"/>
</dbReference>
<feature type="transmembrane region" description="Helical" evidence="6">
    <location>
        <begin position="159"/>
        <end position="188"/>
    </location>
</feature>
<feature type="transmembrane region" description="Helical" evidence="6">
    <location>
        <begin position="393"/>
        <end position="412"/>
    </location>
</feature>
<dbReference type="PANTHER" id="PTHR23513:SF6">
    <property type="entry name" value="MAJOR FACILITATOR SUPERFAMILY ASSOCIATED DOMAIN-CONTAINING PROTEIN"/>
    <property type="match status" value="1"/>
</dbReference>
<feature type="transmembrane region" description="Helical" evidence="6">
    <location>
        <begin position="296"/>
        <end position="316"/>
    </location>
</feature>
<dbReference type="GO" id="GO:0005886">
    <property type="term" value="C:plasma membrane"/>
    <property type="evidence" value="ECO:0007669"/>
    <property type="project" value="UniProtKB-SubCell"/>
</dbReference>
<protein>
    <submittedName>
        <fullName evidence="7">MFS family permease</fullName>
    </submittedName>
</protein>
<dbReference type="SUPFAM" id="SSF103473">
    <property type="entry name" value="MFS general substrate transporter"/>
    <property type="match status" value="1"/>
</dbReference>
<feature type="transmembrane region" description="Helical" evidence="6">
    <location>
        <begin position="233"/>
        <end position="251"/>
    </location>
</feature>
<dbReference type="RefSeq" id="WP_182547768.1">
    <property type="nucleotide sequence ID" value="NZ_JACGXN010000001.1"/>
</dbReference>
<dbReference type="PANTHER" id="PTHR23513">
    <property type="entry name" value="INTEGRAL MEMBRANE EFFLUX PROTEIN-RELATED"/>
    <property type="match status" value="1"/>
</dbReference>
<dbReference type="InterPro" id="IPR036259">
    <property type="entry name" value="MFS_trans_sf"/>
</dbReference>
<keyword evidence="4 6" id="KW-1133">Transmembrane helix</keyword>
<feature type="transmembrane region" description="Helical" evidence="6">
    <location>
        <begin position="323"/>
        <end position="341"/>
    </location>
</feature>
<evidence type="ECO:0000313" key="7">
    <source>
        <dbReference type="EMBL" id="MBA8877051.1"/>
    </source>
</evidence>
<keyword evidence="8" id="KW-1185">Reference proteome</keyword>
<dbReference type="Gene3D" id="1.20.1250.20">
    <property type="entry name" value="MFS general substrate transporter like domains"/>
    <property type="match status" value="1"/>
</dbReference>
<evidence type="ECO:0000256" key="5">
    <source>
        <dbReference type="ARBA" id="ARBA00023136"/>
    </source>
</evidence>